<feature type="compositionally biased region" description="Low complexity" evidence="2">
    <location>
        <begin position="58"/>
        <end position="71"/>
    </location>
</feature>
<proteinExistence type="predicted"/>
<evidence type="ECO:0000256" key="2">
    <source>
        <dbReference type="SAM" id="MobiDB-lite"/>
    </source>
</evidence>
<protein>
    <submittedName>
        <fullName evidence="3">Uncharacterized protein</fullName>
    </submittedName>
</protein>
<keyword evidence="4" id="KW-1185">Reference proteome</keyword>
<evidence type="ECO:0000256" key="1">
    <source>
        <dbReference type="SAM" id="Coils"/>
    </source>
</evidence>
<dbReference type="Proteomes" id="UP001057702">
    <property type="component" value="Unassembled WGS sequence"/>
</dbReference>
<dbReference type="EMBL" id="JANFNG010000002">
    <property type="protein sequence ID" value="MCQ4079744.1"/>
    <property type="molecule type" value="Genomic_DNA"/>
</dbReference>
<feature type="coiled-coil region" evidence="1">
    <location>
        <begin position="2"/>
        <end position="36"/>
    </location>
</feature>
<gene>
    <name evidence="3" type="ORF">NGB36_03830</name>
</gene>
<name>A0ABT1PPZ4_9ACTN</name>
<evidence type="ECO:0000313" key="4">
    <source>
        <dbReference type="Proteomes" id="UP001057702"/>
    </source>
</evidence>
<feature type="region of interest" description="Disordered" evidence="2">
    <location>
        <begin position="156"/>
        <end position="204"/>
    </location>
</feature>
<dbReference type="RefSeq" id="WP_255919036.1">
    <property type="nucleotide sequence ID" value="NZ_JANFNG010000002.1"/>
</dbReference>
<reference evidence="3" key="1">
    <citation type="submission" date="2022-06" db="EMBL/GenBank/DDBJ databases">
        <title>Draft genome sequence of Streptomyces sp. RB6PN25 isolated from peat swamp forest in Thailand.</title>
        <authorList>
            <person name="Duangmal K."/>
            <person name="Klaysubun C."/>
        </authorList>
    </citation>
    <scope>NUCLEOTIDE SEQUENCE</scope>
    <source>
        <strain evidence="3">RB6PN25</strain>
    </source>
</reference>
<feature type="region of interest" description="Disordered" evidence="2">
    <location>
        <begin position="58"/>
        <end position="77"/>
    </location>
</feature>
<evidence type="ECO:0000313" key="3">
    <source>
        <dbReference type="EMBL" id="MCQ4079744.1"/>
    </source>
</evidence>
<keyword evidence="1" id="KW-0175">Coiled coil</keyword>
<accession>A0ABT1PPZ4</accession>
<feature type="compositionally biased region" description="Polar residues" evidence="2">
    <location>
        <begin position="160"/>
        <end position="199"/>
    </location>
</feature>
<comment type="caution">
    <text evidence="3">The sequence shown here is derived from an EMBL/GenBank/DDBJ whole genome shotgun (WGS) entry which is preliminary data.</text>
</comment>
<organism evidence="3 4">
    <name type="scientific">Streptomyces humicola</name>
    <dbReference type="NCBI Taxonomy" id="2953240"/>
    <lineage>
        <taxon>Bacteria</taxon>
        <taxon>Bacillati</taxon>
        <taxon>Actinomycetota</taxon>
        <taxon>Actinomycetes</taxon>
        <taxon>Kitasatosporales</taxon>
        <taxon>Streptomycetaceae</taxon>
        <taxon>Streptomyces</taxon>
    </lineage>
</organism>
<sequence length="244" mass="26447">MVGLLEERELVARQRVEELREEADRIQAALQEAETDWERWVIARERVDQVLAAPCEVGPGQATGAATTAAPKSRTGAVPGSVVPVRREGLEVAVLAVDYQRITNIVADHERTAAGPVSCQQIADALGLDPVPAKVEGVRSKAKRLVQRGWFRDHSIGTPVRSTSPVIGTTTASQIAHHSPSPTHDQRQQANSPSTTNPPRSAGFGVVDRAGPLFTGVIFLADRLGFGEVVDARRRTTSMRWERV</sequence>